<dbReference type="SUPFAM" id="SSF53756">
    <property type="entry name" value="UDP-Glycosyltransferase/glycogen phosphorylase"/>
    <property type="match status" value="1"/>
</dbReference>
<comment type="caution">
    <text evidence="2">The sequence shown here is derived from an EMBL/GenBank/DDBJ whole genome shotgun (WGS) entry which is preliminary data.</text>
</comment>
<dbReference type="GO" id="GO:0046510">
    <property type="term" value="F:UDP-sulfoquinovose:DAG sulfoquinovosyltransferase activity"/>
    <property type="evidence" value="ECO:0007669"/>
    <property type="project" value="TreeGrafter"/>
</dbReference>
<dbReference type="InterPro" id="IPR028098">
    <property type="entry name" value="Glyco_trans_4-like_N"/>
</dbReference>
<organism evidence="2 3">
    <name type="scientific">Brassica cretica</name>
    <name type="common">Mustard</name>
    <dbReference type="NCBI Taxonomy" id="69181"/>
    <lineage>
        <taxon>Eukaryota</taxon>
        <taxon>Viridiplantae</taxon>
        <taxon>Streptophyta</taxon>
        <taxon>Embryophyta</taxon>
        <taxon>Tracheophyta</taxon>
        <taxon>Spermatophyta</taxon>
        <taxon>Magnoliopsida</taxon>
        <taxon>eudicotyledons</taxon>
        <taxon>Gunneridae</taxon>
        <taxon>Pentapetalae</taxon>
        <taxon>rosids</taxon>
        <taxon>malvids</taxon>
        <taxon>Brassicales</taxon>
        <taxon>Brassicaceae</taxon>
        <taxon>Brassiceae</taxon>
        <taxon>Brassica</taxon>
    </lineage>
</organism>
<gene>
    <name evidence="2" type="ORF">F2Q68_00016684</name>
</gene>
<dbReference type="PANTHER" id="PTHR45947">
    <property type="entry name" value="SULFOQUINOVOSYL TRANSFERASE SQD2"/>
    <property type="match status" value="1"/>
</dbReference>
<dbReference type="GO" id="GO:0009247">
    <property type="term" value="P:glycolipid biosynthetic process"/>
    <property type="evidence" value="ECO:0007669"/>
    <property type="project" value="TreeGrafter"/>
</dbReference>
<evidence type="ECO:0000313" key="3">
    <source>
        <dbReference type="Proteomes" id="UP000712281"/>
    </source>
</evidence>
<reference evidence="2" key="1">
    <citation type="submission" date="2019-12" db="EMBL/GenBank/DDBJ databases">
        <title>Genome sequencing and annotation of Brassica cretica.</title>
        <authorList>
            <person name="Studholme D.J."/>
            <person name="Sarris P.F."/>
        </authorList>
    </citation>
    <scope>NUCLEOTIDE SEQUENCE</scope>
    <source>
        <strain evidence="2">PFS-001/15</strain>
        <tissue evidence="2">Leaf</tissue>
    </source>
</reference>
<evidence type="ECO:0000313" key="2">
    <source>
        <dbReference type="EMBL" id="KAF2555230.1"/>
    </source>
</evidence>
<dbReference type="AlphaFoldDB" id="A0A8S9HDN8"/>
<dbReference type="GO" id="GO:0046506">
    <property type="term" value="P:sulfolipid biosynthetic process"/>
    <property type="evidence" value="ECO:0007669"/>
    <property type="project" value="TreeGrafter"/>
</dbReference>
<feature type="domain" description="Glycosyltransferase subfamily 4-like N-terminal" evidence="1">
    <location>
        <begin position="60"/>
        <end position="135"/>
    </location>
</feature>
<accession>A0A8S9HDN8</accession>
<dbReference type="Pfam" id="PF13439">
    <property type="entry name" value="Glyco_transf_4"/>
    <property type="match status" value="1"/>
</dbReference>
<dbReference type="InterPro" id="IPR050194">
    <property type="entry name" value="Glycosyltransferase_grp1"/>
</dbReference>
<dbReference type="Gene3D" id="3.40.50.2000">
    <property type="entry name" value="Glycogen Phosphorylase B"/>
    <property type="match status" value="1"/>
</dbReference>
<dbReference type="PANTHER" id="PTHR45947:SF3">
    <property type="entry name" value="SULFOQUINOVOSYL TRANSFERASE SQD2"/>
    <property type="match status" value="1"/>
</dbReference>
<dbReference type="EMBL" id="QGKW02001940">
    <property type="protein sequence ID" value="KAF2555230.1"/>
    <property type="molecule type" value="Genomic_DNA"/>
</dbReference>
<protein>
    <recommendedName>
        <fullName evidence="1">Glycosyltransferase subfamily 4-like N-terminal domain-containing protein</fullName>
    </recommendedName>
</protein>
<dbReference type="GO" id="GO:0016020">
    <property type="term" value="C:membrane"/>
    <property type="evidence" value="ECO:0007669"/>
    <property type="project" value="GOC"/>
</dbReference>
<name>A0A8S9HDN8_BRACR</name>
<proteinExistence type="predicted"/>
<sequence>MVSSQRLSVAAQNSLTLSSFFNYYSTVEVNLLRFWKAGNMKLASKLMGHTPQRCKGYKNRFQNFIRYLPQMGDKVIVVTTHEGVPEEFYGAKVIGSRSFPCPWYQKVPLSLALSPRIISEIARFKPDIIHASSPGITISISVMDQLPIMTKSAESHHQKPRSITKSSASFRVTVCCDGSRSAAIDVFILIALIITFGRLCCGKGLGGKCLYEKKCCISSYQEIKQCTVSGRDCSSPSHHLPLLIRFSDSTEFEETTEPFLPIPEERFRFRNHSELLGLANPNTHFPVVEDMIWFKSWWMSS</sequence>
<dbReference type="Proteomes" id="UP000712281">
    <property type="component" value="Unassembled WGS sequence"/>
</dbReference>
<dbReference type="GO" id="GO:0009941">
    <property type="term" value="C:chloroplast envelope"/>
    <property type="evidence" value="ECO:0007669"/>
    <property type="project" value="TreeGrafter"/>
</dbReference>
<evidence type="ECO:0000259" key="1">
    <source>
        <dbReference type="Pfam" id="PF13439"/>
    </source>
</evidence>